<accession>A0ABV4X2M1</accession>
<sequence length="56" mass="6767">MKQLPDEKKLLELLELAKDFEQQAREMCELSTEIAYKWQRRLESRRSAKQQVSEVK</sequence>
<dbReference type="RefSeq" id="WP_413261907.1">
    <property type="nucleotide sequence ID" value="NZ_JBHFNQ010000052.1"/>
</dbReference>
<evidence type="ECO:0008006" key="3">
    <source>
        <dbReference type="Google" id="ProtNLM"/>
    </source>
</evidence>
<protein>
    <recommendedName>
        <fullName evidence="3">Transposase</fullName>
    </recommendedName>
</protein>
<gene>
    <name evidence="1" type="ORF">ACE1CC_06185</name>
</gene>
<evidence type="ECO:0000313" key="1">
    <source>
        <dbReference type="EMBL" id="MFB2876463.1"/>
    </source>
</evidence>
<dbReference type="EMBL" id="JBHFNQ010000052">
    <property type="protein sequence ID" value="MFB2876463.1"/>
    <property type="molecule type" value="Genomic_DNA"/>
</dbReference>
<organism evidence="1 2">
    <name type="scientific">Floridaenema aerugineum BLCC-F46</name>
    <dbReference type="NCBI Taxonomy" id="3153654"/>
    <lineage>
        <taxon>Bacteria</taxon>
        <taxon>Bacillati</taxon>
        <taxon>Cyanobacteriota</taxon>
        <taxon>Cyanophyceae</taxon>
        <taxon>Oscillatoriophycideae</taxon>
        <taxon>Aerosakkonematales</taxon>
        <taxon>Aerosakkonemataceae</taxon>
        <taxon>Floridanema</taxon>
        <taxon>Floridanema aerugineum</taxon>
    </lineage>
</organism>
<name>A0ABV4X2M1_9CYAN</name>
<keyword evidence="2" id="KW-1185">Reference proteome</keyword>
<proteinExistence type="predicted"/>
<reference evidence="1 2" key="1">
    <citation type="submission" date="2024-09" db="EMBL/GenBank/DDBJ databases">
        <title>Floridaenema gen nov. (Aerosakkonemataceae, Aerosakkonematales ord. nov., Cyanobacteria) from benthic tropical and subtropical fresh waters, with the description of four new species.</title>
        <authorList>
            <person name="Moretto J.A."/>
            <person name="Berthold D.E."/>
            <person name="Lefler F.W."/>
            <person name="Huang I.-S."/>
            <person name="Laughinghouse H. IV."/>
        </authorList>
    </citation>
    <scope>NUCLEOTIDE SEQUENCE [LARGE SCALE GENOMIC DNA]</scope>
    <source>
        <strain evidence="1 2">BLCC-F46</strain>
    </source>
</reference>
<evidence type="ECO:0000313" key="2">
    <source>
        <dbReference type="Proteomes" id="UP001576774"/>
    </source>
</evidence>
<dbReference type="Proteomes" id="UP001576774">
    <property type="component" value="Unassembled WGS sequence"/>
</dbReference>
<comment type="caution">
    <text evidence="1">The sequence shown here is derived from an EMBL/GenBank/DDBJ whole genome shotgun (WGS) entry which is preliminary data.</text>
</comment>